<dbReference type="EMBL" id="KQ430834">
    <property type="protein sequence ID" value="KOF63598.1"/>
    <property type="molecule type" value="Genomic_DNA"/>
</dbReference>
<proteinExistence type="predicted"/>
<gene>
    <name evidence="1" type="ORF">OCBIM_22018727mg</name>
</gene>
<reference evidence="1" key="1">
    <citation type="submission" date="2015-07" db="EMBL/GenBank/DDBJ databases">
        <title>MeaNS - Measles Nucleotide Surveillance Program.</title>
        <authorList>
            <person name="Tran T."/>
            <person name="Druce J."/>
        </authorList>
    </citation>
    <scope>NUCLEOTIDE SEQUENCE</scope>
    <source>
        <strain evidence="1">UCB-OBI-ISO-001</strain>
        <tissue evidence="1">Gonad</tissue>
    </source>
</reference>
<organism evidence="1">
    <name type="scientific">Octopus bimaculoides</name>
    <name type="common">California two-spotted octopus</name>
    <dbReference type="NCBI Taxonomy" id="37653"/>
    <lineage>
        <taxon>Eukaryota</taxon>
        <taxon>Metazoa</taxon>
        <taxon>Spiralia</taxon>
        <taxon>Lophotrochozoa</taxon>
        <taxon>Mollusca</taxon>
        <taxon>Cephalopoda</taxon>
        <taxon>Coleoidea</taxon>
        <taxon>Octopodiformes</taxon>
        <taxon>Octopoda</taxon>
        <taxon>Incirrata</taxon>
        <taxon>Octopodidae</taxon>
        <taxon>Octopus</taxon>
    </lineage>
</organism>
<protein>
    <submittedName>
        <fullName evidence="1">Uncharacterized protein</fullName>
    </submittedName>
</protein>
<evidence type="ECO:0000313" key="1">
    <source>
        <dbReference type="EMBL" id="KOF63598.1"/>
    </source>
</evidence>
<dbReference type="AlphaFoldDB" id="A0A0L8FIL6"/>
<sequence length="45" mass="4896">MCLASLQVAYFPSHHPFSIPHPSYTLATSTLIPISLPSTLFVPVL</sequence>
<name>A0A0L8FIL6_OCTBM</name>
<accession>A0A0L8FIL6</accession>